<dbReference type="SUPFAM" id="SSF51735">
    <property type="entry name" value="NAD(P)-binding Rossmann-fold domains"/>
    <property type="match status" value="1"/>
</dbReference>
<organism evidence="5 6">
    <name type="scientific">Fistulina hepatica ATCC 64428</name>
    <dbReference type="NCBI Taxonomy" id="1128425"/>
    <lineage>
        <taxon>Eukaryota</taxon>
        <taxon>Fungi</taxon>
        <taxon>Dikarya</taxon>
        <taxon>Basidiomycota</taxon>
        <taxon>Agaricomycotina</taxon>
        <taxon>Agaricomycetes</taxon>
        <taxon>Agaricomycetidae</taxon>
        <taxon>Agaricales</taxon>
        <taxon>Fistulinaceae</taxon>
        <taxon>Fistulina</taxon>
    </lineage>
</organism>
<evidence type="ECO:0000256" key="2">
    <source>
        <dbReference type="ARBA" id="ARBA00023002"/>
    </source>
</evidence>
<dbReference type="Proteomes" id="UP000054144">
    <property type="component" value="Unassembled WGS sequence"/>
</dbReference>
<proteinExistence type="inferred from homology"/>
<name>A0A0D7A9W7_9AGAR</name>
<dbReference type="PANTHER" id="PTHR43761:SF1">
    <property type="entry name" value="D-ISOMER SPECIFIC 2-HYDROXYACID DEHYDROGENASE CATALYTIC DOMAIN-CONTAINING PROTEIN-RELATED"/>
    <property type="match status" value="1"/>
</dbReference>
<accession>A0A0D7A9W7</accession>
<dbReference type="Pfam" id="PF02826">
    <property type="entry name" value="2-Hacid_dh_C"/>
    <property type="match status" value="1"/>
</dbReference>
<sequence length="273" mass="30280">MKGPAGPARRHGLQAHCMRYCRTDLVRPVTPPLPTALRTHAEPGYITVGYKLRDVAGRVLRKCTDELGRAHDGQHGDDDPLGPAGIHIARGQRERRQVSRSHIIFPRRTQVDACAIVDATFRYEGDLSQPQAAAAQYVSFDELLMRSDVHCPLSEHTYHLIGKPGEFDKMKDNILVVNAASRGAVIDENALVEMLESGKVIRCALDVCEYDSERRAYAVRAAINPSLLKTTRATLLPHCAVVNETIQEDQQCEIMANLEASIKTLLNEVVPRN</sequence>
<keyword evidence="6" id="KW-1185">Reference proteome</keyword>
<feature type="domain" description="D-isomer specific 2-hydroxyacid dehydrogenase NAD-binding" evidence="4">
    <location>
        <begin position="130"/>
        <end position="240"/>
    </location>
</feature>
<dbReference type="EMBL" id="KN881933">
    <property type="protein sequence ID" value="KIY47470.1"/>
    <property type="molecule type" value="Genomic_DNA"/>
</dbReference>
<dbReference type="OrthoDB" id="298012at2759"/>
<dbReference type="InterPro" id="IPR006140">
    <property type="entry name" value="D-isomer_DH_NAD-bd"/>
</dbReference>
<evidence type="ECO:0000256" key="3">
    <source>
        <dbReference type="ARBA" id="ARBA00023027"/>
    </source>
</evidence>
<evidence type="ECO:0000259" key="4">
    <source>
        <dbReference type="Pfam" id="PF02826"/>
    </source>
</evidence>
<comment type="similarity">
    <text evidence="1">Belongs to the D-isomer specific 2-hydroxyacid dehydrogenase family.</text>
</comment>
<evidence type="ECO:0000313" key="5">
    <source>
        <dbReference type="EMBL" id="KIY47470.1"/>
    </source>
</evidence>
<keyword evidence="2" id="KW-0560">Oxidoreductase</keyword>
<evidence type="ECO:0000313" key="6">
    <source>
        <dbReference type="Proteomes" id="UP000054144"/>
    </source>
</evidence>
<protein>
    <recommendedName>
        <fullName evidence="4">D-isomer specific 2-hydroxyacid dehydrogenase NAD-binding domain-containing protein</fullName>
    </recommendedName>
</protein>
<keyword evidence="3" id="KW-0520">NAD</keyword>
<dbReference type="PANTHER" id="PTHR43761">
    <property type="entry name" value="D-ISOMER SPECIFIC 2-HYDROXYACID DEHYDROGENASE FAMILY PROTEIN (AFU_ORTHOLOGUE AFUA_1G13630)"/>
    <property type="match status" value="1"/>
</dbReference>
<dbReference type="AlphaFoldDB" id="A0A0D7A9W7"/>
<evidence type="ECO:0000256" key="1">
    <source>
        <dbReference type="ARBA" id="ARBA00005854"/>
    </source>
</evidence>
<dbReference type="Gene3D" id="3.40.50.720">
    <property type="entry name" value="NAD(P)-binding Rossmann-like Domain"/>
    <property type="match status" value="2"/>
</dbReference>
<reference evidence="5 6" key="1">
    <citation type="journal article" date="2015" name="Fungal Genet. Biol.">
        <title>Evolution of novel wood decay mechanisms in Agaricales revealed by the genome sequences of Fistulina hepatica and Cylindrobasidium torrendii.</title>
        <authorList>
            <person name="Floudas D."/>
            <person name="Held B.W."/>
            <person name="Riley R."/>
            <person name="Nagy L.G."/>
            <person name="Koehler G."/>
            <person name="Ransdell A.S."/>
            <person name="Younus H."/>
            <person name="Chow J."/>
            <person name="Chiniquy J."/>
            <person name="Lipzen A."/>
            <person name="Tritt A."/>
            <person name="Sun H."/>
            <person name="Haridas S."/>
            <person name="LaButti K."/>
            <person name="Ohm R.A."/>
            <person name="Kues U."/>
            <person name="Blanchette R.A."/>
            <person name="Grigoriev I.V."/>
            <person name="Minto R.E."/>
            <person name="Hibbett D.S."/>
        </authorList>
    </citation>
    <scope>NUCLEOTIDE SEQUENCE [LARGE SCALE GENOMIC DNA]</scope>
    <source>
        <strain evidence="5 6">ATCC 64428</strain>
    </source>
</reference>
<dbReference type="InterPro" id="IPR050418">
    <property type="entry name" value="D-iso_2-hydroxyacid_DH_PdxB"/>
</dbReference>
<gene>
    <name evidence="5" type="ORF">FISHEDRAFT_74581</name>
</gene>
<dbReference type="GO" id="GO:0051287">
    <property type="term" value="F:NAD binding"/>
    <property type="evidence" value="ECO:0007669"/>
    <property type="project" value="InterPro"/>
</dbReference>
<dbReference type="GO" id="GO:0016491">
    <property type="term" value="F:oxidoreductase activity"/>
    <property type="evidence" value="ECO:0007669"/>
    <property type="project" value="UniProtKB-KW"/>
</dbReference>
<dbReference type="InterPro" id="IPR036291">
    <property type="entry name" value="NAD(P)-bd_dom_sf"/>
</dbReference>